<dbReference type="InterPro" id="IPR044666">
    <property type="entry name" value="Cyclophilin_A-like"/>
</dbReference>
<feature type="chain" id="PRO_5007096327" description="peptidylprolyl isomerase" evidence="6">
    <location>
        <begin position="23"/>
        <end position="428"/>
    </location>
</feature>
<dbReference type="Gene3D" id="3.40.30.10">
    <property type="entry name" value="Glutaredoxin"/>
    <property type="match status" value="1"/>
</dbReference>
<keyword evidence="3" id="KW-0697">Rotamase</keyword>
<reference evidence="9 10" key="1">
    <citation type="journal article" date="2015" name="MBio">
        <title>Genome-Resolved Metagenomic Analysis Reveals Roles for Candidate Phyla and Other Microbial Community Members in Biogeochemical Transformations in Oil Reservoirs.</title>
        <authorList>
            <person name="Hu P."/>
            <person name="Tom L."/>
            <person name="Singh A."/>
            <person name="Thomas B.C."/>
            <person name="Baker B.J."/>
            <person name="Piceno Y.M."/>
            <person name="Andersen G.L."/>
            <person name="Banfield J.F."/>
        </authorList>
    </citation>
    <scope>NUCLEOTIDE SEQUENCE [LARGE SCALE GENOMIC DNA]</scope>
    <source>
        <strain evidence="9">46_16</strain>
    </source>
</reference>
<dbReference type="InterPro" id="IPR013766">
    <property type="entry name" value="Thioredoxin_domain"/>
</dbReference>
<evidence type="ECO:0000313" key="10">
    <source>
        <dbReference type="Proteomes" id="UP000064249"/>
    </source>
</evidence>
<dbReference type="Pfam" id="PF00160">
    <property type="entry name" value="Pro_isomerase"/>
    <property type="match status" value="1"/>
</dbReference>
<dbReference type="SUPFAM" id="SSF52833">
    <property type="entry name" value="Thioredoxin-like"/>
    <property type="match status" value="1"/>
</dbReference>
<dbReference type="PANTHER" id="PTHR45625:SF4">
    <property type="entry name" value="PEPTIDYLPROLYL ISOMERASE DOMAIN AND WD REPEAT-CONTAINING PROTEIN 1"/>
    <property type="match status" value="1"/>
</dbReference>
<evidence type="ECO:0000256" key="4">
    <source>
        <dbReference type="ARBA" id="ARBA00023235"/>
    </source>
</evidence>
<feature type="domain" description="Thioredoxin" evidence="8">
    <location>
        <begin position="59"/>
        <end position="191"/>
    </location>
</feature>
<evidence type="ECO:0000259" key="7">
    <source>
        <dbReference type="PROSITE" id="PS50072"/>
    </source>
</evidence>
<comment type="function">
    <text evidence="1">PPIases accelerate the folding of proteins. It catalyzes the cis-trans isomerization of proline imidic peptide bonds in oligopeptides.</text>
</comment>
<organism evidence="9 10">
    <name type="scientific">Anaerolinea thermophila</name>
    <dbReference type="NCBI Taxonomy" id="167964"/>
    <lineage>
        <taxon>Bacteria</taxon>
        <taxon>Bacillati</taxon>
        <taxon>Chloroflexota</taxon>
        <taxon>Anaerolineae</taxon>
        <taxon>Anaerolineales</taxon>
        <taxon>Anaerolineaceae</taxon>
        <taxon>Anaerolinea</taxon>
    </lineage>
</organism>
<sequence length="428" mass="47133">MRKYFIALLMVALLFVAACSNSGETVTTATEAVTGSEETPTDAATMDETTTEDTTTPFTTAEDPCQSFNLVDDVLLSPVNDQVPAVSDADLVTGPADAKYTFITYSNFTCSHCANLEPVLIALQQLYPQDVRLVFRYVTTGSISTLSAQAVEAANLQGKFAEMKDTIFAAQATWWEFSDDEFRAWLDERATEFGMNVEQFNTDMDDENIANKITYNRSLVDELGITGTPTMFVNNRQYSPYQDRSIFTLATMLRAMGISDQLLGDCPTVSTDFKDDLQAVISTTQGDIVVDLYEDQAPNTVAYFKYLADNGWYDNSDIFISTDEYIVSGDPSNSLYGGPGFVFYNEISEGTMDEEGLLVSFNQLGTGYNSGLFMLTKGAVTDFSSDISIFGKVIEGLDVLSTLSDHPYSLDPADWIYDSILSITVQEK</sequence>
<dbReference type="Gene3D" id="2.40.100.10">
    <property type="entry name" value="Cyclophilin-like"/>
    <property type="match status" value="1"/>
</dbReference>
<dbReference type="GO" id="GO:0003755">
    <property type="term" value="F:peptidyl-prolyl cis-trans isomerase activity"/>
    <property type="evidence" value="ECO:0007669"/>
    <property type="project" value="UniProtKB-KW"/>
</dbReference>
<evidence type="ECO:0000256" key="1">
    <source>
        <dbReference type="ARBA" id="ARBA00002388"/>
    </source>
</evidence>
<dbReference type="InterPro" id="IPR012336">
    <property type="entry name" value="Thioredoxin-like_fold"/>
</dbReference>
<dbReference type="InterPro" id="IPR002130">
    <property type="entry name" value="Cyclophilin-type_PPIase_dom"/>
</dbReference>
<evidence type="ECO:0000259" key="8">
    <source>
        <dbReference type="PROSITE" id="PS51352"/>
    </source>
</evidence>
<keyword evidence="6" id="KW-0732">Signal</keyword>
<evidence type="ECO:0000256" key="3">
    <source>
        <dbReference type="ARBA" id="ARBA00023110"/>
    </source>
</evidence>
<dbReference type="AlphaFoldDB" id="A0A101FYK7"/>
<dbReference type="InterPro" id="IPR029000">
    <property type="entry name" value="Cyclophilin-like_dom_sf"/>
</dbReference>
<dbReference type="EMBL" id="LGFU01000006">
    <property type="protein sequence ID" value="KUK46835.1"/>
    <property type="molecule type" value="Genomic_DNA"/>
</dbReference>
<comment type="caution">
    <text evidence="9">The sequence shown here is derived from an EMBL/GenBank/DDBJ whole genome shotgun (WGS) entry which is preliminary data.</text>
</comment>
<dbReference type="Pfam" id="PF13462">
    <property type="entry name" value="Thioredoxin_4"/>
    <property type="match status" value="1"/>
</dbReference>
<dbReference type="InterPro" id="IPR036249">
    <property type="entry name" value="Thioredoxin-like_sf"/>
</dbReference>
<dbReference type="PROSITE" id="PS50072">
    <property type="entry name" value="CSA_PPIASE_2"/>
    <property type="match status" value="1"/>
</dbReference>
<feature type="region of interest" description="Disordered" evidence="5">
    <location>
        <begin position="29"/>
        <end position="59"/>
    </location>
</feature>
<evidence type="ECO:0000256" key="5">
    <source>
        <dbReference type="SAM" id="MobiDB-lite"/>
    </source>
</evidence>
<name>A0A101FYK7_9CHLR</name>
<dbReference type="PROSITE" id="PS51352">
    <property type="entry name" value="THIOREDOXIN_2"/>
    <property type="match status" value="1"/>
</dbReference>
<accession>A0A101FYK7</accession>
<dbReference type="SUPFAM" id="SSF50891">
    <property type="entry name" value="Cyclophilin-like"/>
    <property type="match status" value="1"/>
</dbReference>
<protein>
    <recommendedName>
        <fullName evidence="2">peptidylprolyl isomerase</fullName>
        <ecNumber evidence="2">5.2.1.8</ecNumber>
    </recommendedName>
</protein>
<evidence type="ECO:0000313" key="9">
    <source>
        <dbReference type="EMBL" id="KUK46835.1"/>
    </source>
</evidence>
<feature type="signal peptide" evidence="6">
    <location>
        <begin position="1"/>
        <end position="22"/>
    </location>
</feature>
<evidence type="ECO:0000256" key="6">
    <source>
        <dbReference type="SAM" id="SignalP"/>
    </source>
</evidence>
<proteinExistence type="predicted"/>
<dbReference type="PROSITE" id="PS51257">
    <property type="entry name" value="PROKAR_LIPOPROTEIN"/>
    <property type="match status" value="1"/>
</dbReference>
<dbReference type="EC" id="5.2.1.8" evidence="2"/>
<evidence type="ECO:0000256" key="2">
    <source>
        <dbReference type="ARBA" id="ARBA00013194"/>
    </source>
</evidence>
<keyword evidence="4 9" id="KW-0413">Isomerase</keyword>
<dbReference type="PANTHER" id="PTHR45625">
    <property type="entry name" value="PEPTIDYL-PROLYL CIS-TRANS ISOMERASE-RELATED"/>
    <property type="match status" value="1"/>
</dbReference>
<feature type="domain" description="PPIase cyclophilin-type" evidence="7">
    <location>
        <begin position="286"/>
        <end position="405"/>
    </location>
</feature>
<gene>
    <name evidence="9" type="ORF">XD73_0306</name>
</gene>
<dbReference type="Proteomes" id="UP000064249">
    <property type="component" value="Unassembled WGS sequence"/>
</dbReference>